<feature type="transmembrane region" description="Helical" evidence="1">
    <location>
        <begin position="386"/>
        <end position="405"/>
    </location>
</feature>
<name>A0A4R5LN68_9GAMM</name>
<evidence type="ECO:0000313" key="2">
    <source>
        <dbReference type="EMBL" id="TDG11610.1"/>
    </source>
</evidence>
<evidence type="ECO:0000313" key="3">
    <source>
        <dbReference type="Proteomes" id="UP000295554"/>
    </source>
</evidence>
<keyword evidence="3" id="KW-1185">Reference proteome</keyword>
<dbReference type="AlphaFoldDB" id="A0A4R5LN68"/>
<evidence type="ECO:0008006" key="4">
    <source>
        <dbReference type="Google" id="ProtNLM"/>
    </source>
</evidence>
<feature type="transmembrane region" description="Helical" evidence="1">
    <location>
        <begin position="66"/>
        <end position="86"/>
    </location>
</feature>
<keyword evidence="1" id="KW-1133">Transmembrane helix</keyword>
<reference evidence="2 3" key="1">
    <citation type="submission" date="2019-03" db="EMBL/GenBank/DDBJ databases">
        <title>Seongchinamella monodicae gen. nov., sp. nov., a novel member of the Gammaproteobacteria isolated from a tidal mudflat of beach.</title>
        <authorList>
            <person name="Yang H.G."/>
            <person name="Kang J.W."/>
            <person name="Lee S.D."/>
        </authorList>
    </citation>
    <scope>NUCLEOTIDE SEQUENCE [LARGE SCALE GENOMIC DNA]</scope>
    <source>
        <strain evidence="2 3">GH4-78</strain>
    </source>
</reference>
<organism evidence="2 3">
    <name type="scientific">Seongchinamella unica</name>
    <dbReference type="NCBI Taxonomy" id="2547392"/>
    <lineage>
        <taxon>Bacteria</taxon>
        <taxon>Pseudomonadati</taxon>
        <taxon>Pseudomonadota</taxon>
        <taxon>Gammaproteobacteria</taxon>
        <taxon>Cellvibrionales</taxon>
        <taxon>Halieaceae</taxon>
        <taxon>Seongchinamella</taxon>
    </lineage>
</organism>
<dbReference type="EMBL" id="SMSE01000005">
    <property type="protein sequence ID" value="TDG11610.1"/>
    <property type="molecule type" value="Genomic_DNA"/>
</dbReference>
<feature type="transmembrane region" description="Helical" evidence="1">
    <location>
        <begin position="33"/>
        <end position="54"/>
    </location>
</feature>
<protein>
    <recommendedName>
        <fullName evidence="4">Glycosyltransferase RgtA/B/C/D-like domain-containing protein</fullName>
    </recommendedName>
</protein>
<gene>
    <name evidence="2" type="ORF">E2F43_18015</name>
</gene>
<dbReference type="RefSeq" id="WP_133215342.1">
    <property type="nucleotide sequence ID" value="NZ_SMSE01000005.1"/>
</dbReference>
<feature type="transmembrane region" description="Helical" evidence="1">
    <location>
        <begin position="324"/>
        <end position="343"/>
    </location>
</feature>
<evidence type="ECO:0000256" key="1">
    <source>
        <dbReference type="SAM" id="Phobius"/>
    </source>
</evidence>
<sequence>MMDLWPGTLVAILLPWFTGSAWTYWLLSRGSHWHPAAVIGHGYLLGLFATTMIMRCFQWAGLQQSFWGTSLCLLLLGLLAIALLYLNPAKTRTKPAEHPLMAWQKVLITLLMALIALRYATIFQELLLRPLFPWDAWMNWAPKALVWFHHGELVPFRSQAEWLASPAEALVHIEGARNAWKYPVGVPLVQLWGMLAAGTSDHTVIYLPWALIILALGAALYGHLKLMGAPSILATTAAYALLNMPFVNVHSMLAGYADLWVTVAFGCAIYALGAWHYTGRWTYALLALIHAAFCMQLKTPGLIIGGIVVITLLISSLQFRMSTWLGLAATAAAIGLVVAFFGIDIEIPSAGRLAIDSKQITVPYIGEFEIAFHNVNQAMLQVLFKMINWNIHWYLLLLAAIALMTRREMAKGLATELVSLVITLLFLFFVYYFTERSEFALDFTQVNRALVYSIPVSVMLVFGLLLNWVRGVQEGADK</sequence>
<proteinExistence type="predicted"/>
<accession>A0A4R5LN68</accession>
<feature type="transmembrane region" description="Helical" evidence="1">
    <location>
        <begin position="283"/>
        <end position="312"/>
    </location>
</feature>
<feature type="transmembrane region" description="Helical" evidence="1">
    <location>
        <begin position="106"/>
        <end position="128"/>
    </location>
</feature>
<keyword evidence="1" id="KW-0472">Membrane</keyword>
<dbReference type="OrthoDB" id="5761505at2"/>
<comment type="caution">
    <text evidence="2">The sequence shown here is derived from an EMBL/GenBank/DDBJ whole genome shotgun (WGS) entry which is preliminary data.</text>
</comment>
<feature type="transmembrane region" description="Helical" evidence="1">
    <location>
        <begin position="417"/>
        <end position="434"/>
    </location>
</feature>
<feature type="transmembrane region" description="Helical" evidence="1">
    <location>
        <begin position="259"/>
        <end position="277"/>
    </location>
</feature>
<keyword evidence="1" id="KW-0812">Transmembrane</keyword>
<dbReference type="Proteomes" id="UP000295554">
    <property type="component" value="Unassembled WGS sequence"/>
</dbReference>
<feature type="transmembrane region" description="Helical" evidence="1">
    <location>
        <begin position="449"/>
        <end position="469"/>
    </location>
</feature>
<feature type="transmembrane region" description="Helical" evidence="1">
    <location>
        <begin position="204"/>
        <end position="221"/>
    </location>
</feature>